<dbReference type="Proteomes" id="UP000004994">
    <property type="component" value="Chromosome 9"/>
</dbReference>
<organism evidence="1">
    <name type="scientific">Solanum lycopersicum</name>
    <name type="common">Tomato</name>
    <name type="synonym">Lycopersicon esculentum</name>
    <dbReference type="NCBI Taxonomy" id="4081"/>
    <lineage>
        <taxon>Eukaryota</taxon>
        <taxon>Viridiplantae</taxon>
        <taxon>Streptophyta</taxon>
        <taxon>Embryophyta</taxon>
        <taxon>Tracheophyta</taxon>
        <taxon>Spermatophyta</taxon>
        <taxon>Magnoliopsida</taxon>
        <taxon>eudicotyledons</taxon>
        <taxon>Gunneridae</taxon>
        <taxon>Pentapetalae</taxon>
        <taxon>asterids</taxon>
        <taxon>lamiids</taxon>
        <taxon>Solanales</taxon>
        <taxon>Solanaceae</taxon>
        <taxon>Solanoideae</taxon>
        <taxon>Solaneae</taxon>
        <taxon>Solanum</taxon>
        <taxon>Solanum subgen. Lycopersicon</taxon>
    </lineage>
</organism>
<dbReference type="InParanoid" id="A0A3Q7I3M1"/>
<reference evidence="1" key="1">
    <citation type="journal article" date="2012" name="Nature">
        <title>The tomato genome sequence provides insights into fleshy fruit evolution.</title>
        <authorList>
            <consortium name="Tomato Genome Consortium"/>
        </authorList>
    </citation>
    <scope>NUCLEOTIDE SEQUENCE [LARGE SCALE GENOMIC DNA]</scope>
    <source>
        <strain evidence="1">cv. Heinz 1706</strain>
    </source>
</reference>
<dbReference type="PaxDb" id="4081-Solyc09g056320.1.1"/>
<evidence type="ECO:0000313" key="1">
    <source>
        <dbReference type="EnsemblPlants" id="Solyc09g056320.1.1.1"/>
    </source>
</evidence>
<dbReference type="Gramene" id="Solyc09g056320.1.1">
    <property type="protein sequence ID" value="Solyc09g056320.1.1.1"/>
    <property type="gene ID" value="Solyc09g056320.1"/>
</dbReference>
<dbReference type="EnsemblPlants" id="Solyc09g056320.1.1">
    <property type="protein sequence ID" value="Solyc09g056320.1.1.1"/>
    <property type="gene ID" value="Solyc09g056320.1"/>
</dbReference>
<keyword evidence="2" id="KW-1185">Reference proteome</keyword>
<proteinExistence type="predicted"/>
<evidence type="ECO:0000313" key="2">
    <source>
        <dbReference type="Proteomes" id="UP000004994"/>
    </source>
</evidence>
<reference evidence="1" key="2">
    <citation type="submission" date="2019-01" db="UniProtKB">
        <authorList>
            <consortium name="EnsemblPlants"/>
        </authorList>
    </citation>
    <scope>IDENTIFICATION</scope>
    <source>
        <strain evidence="1">cv. Heinz 1706</strain>
    </source>
</reference>
<accession>A0A3Q7I3M1</accession>
<sequence>MVKNAVIIIGPCETFLRTICRQPTTGNCGFPRASHRNTKTYRPLPTILIEPLGRLFKISNNNCTECGRNPRYGYSGSPYEGDSHTILARDGEASHLCSTINCMFRNLGSNIPIKALTKGMS</sequence>
<protein>
    <submittedName>
        <fullName evidence="1">Uncharacterized protein</fullName>
    </submittedName>
</protein>
<dbReference type="AlphaFoldDB" id="A0A3Q7I3M1"/>
<name>A0A3Q7I3M1_SOLLC</name>